<gene>
    <name evidence="2" type="ORF">SAMN04488498_1481</name>
</gene>
<dbReference type="InterPro" id="IPR027417">
    <property type="entry name" value="P-loop_NTPase"/>
</dbReference>
<evidence type="ECO:0000256" key="1">
    <source>
        <dbReference type="SAM" id="MobiDB-lite"/>
    </source>
</evidence>
<protein>
    <submittedName>
        <fullName evidence="2">Uncharacterized protein</fullName>
    </submittedName>
</protein>
<keyword evidence="3" id="KW-1185">Reference proteome</keyword>
<feature type="region of interest" description="Disordered" evidence="1">
    <location>
        <begin position="1"/>
        <end position="40"/>
    </location>
</feature>
<dbReference type="Proteomes" id="UP000323300">
    <property type="component" value="Unassembled WGS sequence"/>
</dbReference>
<evidence type="ECO:0000313" key="3">
    <source>
        <dbReference type="Proteomes" id="UP000323300"/>
    </source>
</evidence>
<organism evidence="2 3">
    <name type="scientific">Neomesorhizobium albiziae</name>
    <dbReference type="NCBI Taxonomy" id="335020"/>
    <lineage>
        <taxon>Bacteria</taxon>
        <taxon>Pseudomonadati</taxon>
        <taxon>Pseudomonadota</taxon>
        <taxon>Alphaproteobacteria</taxon>
        <taxon>Hyphomicrobiales</taxon>
        <taxon>Phyllobacteriaceae</taxon>
        <taxon>Neomesorhizobium</taxon>
    </lineage>
</organism>
<dbReference type="EMBL" id="FOSL01000048">
    <property type="protein sequence ID" value="SFL17592.1"/>
    <property type="molecule type" value="Genomic_DNA"/>
</dbReference>
<accession>A0A1I4FI48</accession>
<evidence type="ECO:0000313" key="2">
    <source>
        <dbReference type="EMBL" id="SFL17592.1"/>
    </source>
</evidence>
<name>A0A1I4FI48_9HYPH</name>
<reference evidence="2 3" key="1">
    <citation type="submission" date="2016-10" db="EMBL/GenBank/DDBJ databases">
        <authorList>
            <person name="Varghese N."/>
            <person name="Submissions S."/>
        </authorList>
    </citation>
    <scope>NUCLEOTIDE SEQUENCE [LARGE SCALE GENOMIC DNA]</scope>
    <source>
        <strain evidence="2 3">DSM 21822</strain>
    </source>
</reference>
<sequence length="355" mass="38300">MKSQDHRHTAQARQPTRAGERKGCRSSALGSPGRRSVEDPYSVRNLGSSLGISKTEVNASINRSLASGIAARDRDTGRAKPSRRSLLNFIVHGLKFVFPAKPGAMQRGIPTAFAAPVLKNALISAGSYIYVWPYASGHDMGQSVTPLFKSVPESVQKDDRLYEYLALADAIRLGNQREAGLAAERLSEGLRRNDQHPRPAACNAKGCRGSAGRHLRNRLVFVGGCTTALFITDSVTLENVRATDDVDLIVDLAGFSEWAQLPGGGLALGAARGGGRRQQDRARRRCRFVAAGIAARTSGKVLWCVTQQDLFAPVAHQAGLPPSRVIHVEAGDEKTVLGMEEGRQSARARPVYNSR</sequence>
<dbReference type="SUPFAM" id="SSF52540">
    <property type="entry name" value="P-loop containing nucleoside triphosphate hydrolases"/>
    <property type="match status" value="1"/>
</dbReference>
<dbReference type="AlphaFoldDB" id="A0A1I4FI48"/>
<proteinExistence type="predicted"/>